<evidence type="ECO:0000313" key="1">
    <source>
        <dbReference type="EMBL" id="MBM7123725.1"/>
    </source>
</evidence>
<sequence>MFSELDDYLSLEFLPDYWYDVGTGVASAMLICFDNVAWDALVEQCVSRPAAWQVRCAEIMDLVPHPAAEKICVKLMSTDSDDVVVAGADSLRSIPGAHFPEGAAGRLGAISADGSPPVSAVLAEMLARFSEQ</sequence>
<comment type="caution">
    <text evidence="1">The sequence shown here is derived from an EMBL/GenBank/DDBJ whole genome shotgun (WGS) entry which is preliminary data.</text>
</comment>
<evidence type="ECO:0000313" key="2">
    <source>
        <dbReference type="Proteomes" id="UP001430065"/>
    </source>
</evidence>
<proteinExistence type="predicted"/>
<reference evidence="1 2" key="1">
    <citation type="submission" date="2020-10" db="EMBL/GenBank/DDBJ databases">
        <title>Phylogeny of dyella-like bacteria.</title>
        <authorList>
            <person name="Fu J."/>
        </authorList>
    </citation>
    <scope>NUCLEOTIDE SEQUENCE [LARGE SCALE GENOMIC DNA]</scope>
    <source>
        <strain evidence="1 2">THG-B117</strain>
    </source>
</reference>
<gene>
    <name evidence="1" type="ORF">ISP20_21375</name>
</gene>
<dbReference type="Proteomes" id="UP001430065">
    <property type="component" value="Unassembled WGS sequence"/>
</dbReference>
<dbReference type="RefSeq" id="WP_204638237.1">
    <property type="nucleotide sequence ID" value="NZ_CP183983.1"/>
</dbReference>
<keyword evidence="2" id="KW-1185">Reference proteome</keyword>
<dbReference type="EMBL" id="JADIKC010000019">
    <property type="protein sequence ID" value="MBM7123725.1"/>
    <property type="molecule type" value="Genomic_DNA"/>
</dbReference>
<organism evidence="1 2">
    <name type="scientific">Dyella kyungheensis</name>
    <dbReference type="NCBI Taxonomy" id="1242174"/>
    <lineage>
        <taxon>Bacteria</taxon>
        <taxon>Pseudomonadati</taxon>
        <taxon>Pseudomonadota</taxon>
        <taxon>Gammaproteobacteria</taxon>
        <taxon>Lysobacterales</taxon>
        <taxon>Rhodanobacteraceae</taxon>
        <taxon>Dyella</taxon>
    </lineage>
</organism>
<protein>
    <submittedName>
        <fullName evidence="1">Uncharacterized protein</fullName>
    </submittedName>
</protein>
<accession>A0ABS2JY43</accession>
<name>A0ABS2JY43_9GAMM</name>